<keyword evidence="12" id="KW-1185">Reference proteome</keyword>
<evidence type="ECO:0000313" key="11">
    <source>
        <dbReference type="EMBL" id="MEJ8568005.1"/>
    </source>
</evidence>
<dbReference type="Proteomes" id="UP001359886">
    <property type="component" value="Unassembled WGS sequence"/>
</dbReference>
<evidence type="ECO:0000256" key="1">
    <source>
        <dbReference type="ARBA" id="ARBA00004236"/>
    </source>
</evidence>
<evidence type="ECO:0000256" key="8">
    <source>
        <dbReference type="SAM" id="MobiDB-lite"/>
    </source>
</evidence>
<accession>A0AAW9RGP3</accession>
<evidence type="ECO:0000256" key="9">
    <source>
        <dbReference type="SAM" id="Phobius"/>
    </source>
</evidence>
<organism evidence="11 12">
    <name type="scientific">Elongatibacter sediminis</name>
    <dbReference type="NCBI Taxonomy" id="3119006"/>
    <lineage>
        <taxon>Bacteria</taxon>
        <taxon>Pseudomonadati</taxon>
        <taxon>Pseudomonadota</taxon>
        <taxon>Gammaproteobacteria</taxon>
        <taxon>Chromatiales</taxon>
        <taxon>Wenzhouxiangellaceae</taxon>
        <taxon>Elongatibacter</taxon>
    </lineage>
</organism>
<comment type="subcellular location">
    <subcellularLocation>
        <location evidence="1">Cell membrane</location>
    </subcellularLocation>
</comment>
<gene>
    <name evidence="11" type="ORF">V3330_10245</name>
</gene>
<comment type="caution">
    <text evidence="11">The sequence shown here is derived from an EMBL/GenBank/DDBJ whole genome shotgun (WGS) entry which is preliminary data.</text>
</comment>
<dbReference type="AlphaFoldDB" id="A0AAW9RGP3"/>
<keyword evidence="3 9" id="KW-0812">Transmembrane</keyword>
<dbReference type="InterPro" id="IPR043760">
    <property type="entry name" value="PycTM_dom"/>
</dbReference>
<reference evidence="11 12" key="1">
    <citation type="submission" date="2024-02" db="EMBL/GenBank/DDBJ databases">
        <title>A novel Wenzhouxiangellaceae bacterium, isolated from coastal sediments.</title>
        <authorList>
            <person name="Du Z.-J."/>
            <person name="Ye Y.-Q."/>
            <person name="Zhang X.-Y."/>
        </authorList>
    </citation>
    <scope>NUCLEOTIDE SEQUENCE [LARGE SCALE GENOMIC DNA]</scope>
    <source>
        <strain evidence="11 12">CH-27</strain>
    </source>
</reference>
<evidence type="ECO:0000256" key="3">
    <source>
        <dbReference type="ARBA" id="ARBA00022692"/>
    </source>
</evidence>
<dbReference type="RefSeq" id="WP_354695328.1">
    <property type="nucleotide sequence ID" value="NZ_JAZHOG010000006.1"/>
</dbReference>
<evidence type="ECO:0000256" key="7">
    <source>
        <dbReference type="ARBA" id="ARBA00023136"/>
    </source>
</evidence>
<sequence length="227" mass="24923">MSKDLQRAQAQLEQTETALHAAAEAAKSAAVADWPDPTEDPSKPKKPPGTARGIETMFRSAYRVQMELTSLADNKANMMISINGIIMSIIIASVAPKLDANPWLLLPTALLLVGSMISIVFAILAARPRVSHLPISLEDLRHSEGNILFFGNFANMSEDDFTRGMEDLMADKTLVYDTMIRNIHGLGGVLNQKFALLRYAYTSFMFALIFGVTSFLGVFVWVSQQLG</sequence>
<evidence type="ECO:0000313" key="12">
    <source>
        <dbReference type="Proteomes" id="UP001359886"/>
    </source>
</evidence>
<keyword evidence="5 9" id="KW-1133">Transmembrane helix</keyword>
<dbReference type="GO" id="GO:0005886">
    <property type="term" value="C:plasma membrane"/>
    <property type="evidence" value="ECO:0007669"/>
    <property type="project" value="UniProtKB-SubCell"/>
</dbReference>
<feature type="region of interest" description="Disordered" evidence="8">
    <location>
        <begin position="24"/>
        <end position="52"/>
    </location>
</feature>
<dbReference type="GO" id="GO:0051607">
    <property type="term" value="P:defense response to virus"/>
    <property type="evidence" value="ECO:0007669"/>
    <property type="project" value="UniProtKB-KW"/>
</dbReference>
<name>A0AAW9RGP3_9GAMM</name>
<keyword evidence="4" id="KW-0547">Nucleotide-binding</keyword>
<keyword evidence="7 9" id="KW-0472">Membrane</keyword>
<proteinExistence type="predicted"/>
<evidence type="ECO:0000256" key="6">
    <source>
        <dbReference type="ARBA" id="ARBA00023118"/>
    </source>
</evidence>
<feature type="transmembrane region" description="Helical" evidence="9">
    <location>
        <begin position="76"/>
        <end position="96"/>
    </location>
</feature>
<feature type="transmembrane region" description="Helical" evidence="9">
    <location>
        <begin position="102"/>
        <end position="126"/>
    </location>
</feature>
<feature type="domain" description="Pycsar effector protein" evidence="10">
    <location>
        <begin position="58"/>
        <end position="216"/>
    </location>
</feature>
<evidence type="ECO:0000256" key="2">
    <source>
        <dbReference type="ARBA" id="ARBA00022475"/>
    </source>
</evidence>
<dbReference type="Pfam" id="PF18967">
    <property type="entry name" value="PycTM"/>
    <property type="match status" value="1"/>
</dbReference>
<feature type="transmembrane region" description="Helical" evidence="9">
    <location>
        <begin position="199"/>
        <end position="222"/>
    </location>
</feature>
<protein>
    <submittedName>
        <fullName evidence="11">Pycsar system effector family protein</fullName>
    </submittedName>
</protein>
<evidence type="ECO:0000256" key="5">
    <source>
        <dbReference type="ARBA" id="ARBA00022989"/>
    </source>
</evidence>
<dbReference type="EMBL" id="JAZHOG010000006">
    <property type="protein sequence ID" value="MEJ8568005.1"/>
    <property type="molecule type" value="Genomic_DNA"/>
</dbReference>
<keyword evidence="6" id="KW-0051">Antiviral defense</keyword>
<evidence type="ECO:0000259" key="10">
    <source>
        <dbReference type="Pfam" id="PF18967"/>
    </source>
</evidence>
<dbReference type="GO" id="GO:0000166">
    <property type="term" value="F:nucleotide binding"/>
    <property type="evidence" value="ECO:0007669"/>
    <property type="project" value="UniProtKB-KW"/>
</dbReference>
<evidence type="ECO:0000256" key="4">
    <source>
        <dbReference type="ARBA" id="ARBA00022741"/>
    </source>
</evidence>
<keyword evidence="2" id="KW-1003">Cell membrane</keyword>